<dbReference type="RefSeq" id="WP_231415678.1">
    <property type="nucleotide sequence ID" value="NZ_CP126446.1"/>
</dbReference>
<keyword evidence="1" id="KW-0812">Transmembrane</keyword>
<evidence type="ECO:0000313" key="2">
    <source>
        <dbReference type="EMBL" id="WIF99411.1"/>
    </source>
</evidence>
<evidence type="ECO:0000313" key="3">
    <source>
        <dbReference type="Proteomes" id="UP001236652"/>
    </source>
</evidence>
<keyword evidence="1" id="KW-0472">Membrane</keyword>
<keyword evidence="3" id="KW-1185">Reference proteome</keyword>
<organism evidence="2 3">
    <name type="scientific">Pontibacillus chungwhensis</name>
    <dbReference type="NCBI Taxonomy" id="265426"/>
    <lineage>
        <taxon>Bacteria</taxon>
        <taxon>Bacillati</taxon>
        <taxon>Bacillota</taxon>
        <taxon>Bacilli</taxon>
        <taxon>Bacillales</taxon>
        <taxon>Bacillaceae</taxon>
        <taxon>Pontibacillus</taxon>
    </lineage>
</organism>
<protein>
    <submittedName>
        <fullName evidence="2">DUF4083 family protein</fullName>
    </submittedName>
</protein>
<keyword evidence="1" id="KW-1133">Transmembrane helix</keyword>
<dbReference type="Pfam" id="PF13314">
    <property type="entry name" value="DUF4083"/>
    <property type="match status" value="1"/>
</dbReference>
<feature type="transmembrane region" description="Helical" evidence="1">
    <location>
        <begin position="6"/>
        <end position="30"/>
    </location>
</feature>
<gene>
    <name evidence="2" type="ORF">QNI29_07060</name>
</gene>
<dbReference type="InterPro" id="IPR025143">
    <property type="entry name" value="DUF4083"/>
</dbReference>
<name>A0ABY8V0D6_9BACI</name>
<reference evidence="2 3" key="1">
    <citation type="submission" date="2023-05" db="EMBL/GenBank/DDBJ databases">
        <title>Comparative genomics reveals the evidence of polycyclic aromatic hydrocarbons degradation in moderately halophilic genus Pontibacillus.</title>
        <authorList>
            <person name="Yang H."/>
            <person name="Qian Z."/>
        </authorList>
    </citation>
    <scope>NUCLEOTIDE SEQUENCE [LARGE SCALE GENOMIC DNA]</scope>
    <source>
        <strain evidence="3">HN14</strain>
    </source>
</reference>
<accession>A0ABY8V0D6</accession>
<sequence length="59" mass="6813">MSGIGLLGVVWLLLIVGLIVLFLVSFTYFLRRTFQKNVGDRLERVEKKVDGLTEKFQKK</sequence>
<proteinExistence type="predicted"/>
<evidence type="ECO:0000256" key="1">
    <source>
        <dbReference type="SAM" id="Phobius"/>
    </source>
</evidence>
<dbReference type="EMBL" id="CP126446">
    <property type="protein sequence ID" value="WIF99411.1"/>
    <property type="molecule type" value="Genomic_DNA"/>
</dbReference>
<dbReference type="Proteomes" id="UP001236652">
    <property type="component" value="Chromosome"/>
</dbReference>